<dbReference type="SMART" id="SM00105">
    <property type="entry name" value="ArfGap"/>
    <property type="match status" value="1"/>
</dbReference>
<dbReference type="SUPFAM" id="SSF57863">
    <property type="entry name" value="ArfGap/RecO-like zinc finger"/>
    <property type="match status" value="1"/>
</dbReference>
<dbReference type="InterPro" id="IPR037278">
    <property type="entry name" value="ARFGAP/RecO"/>
</dbReference>
<dbReference type="GO" id="GO:0008270">
    <property type="term" value="F:zinc ion binding"/>
    <property type="evidence" value="ECO:0007669"/>
    <property type="project" value="UniProtKB-KW"/>
</dbReference>
<reference evidence="8" key="1">
    <citation type="submission" date="2021-01" db="EMBL/GenBank/DDBJ databases">
        <authorList>
            <consortium name="Aspergillus puulaauensis MK2 genome sequencing consortium"/>
            <person name="Kazuki M."/>
            <person name="Futagami T."/>
        </authorList>
    </citation>
    <scope>NUCLEOTIDE SEQUENCE</scope>
    <source>
        <strain evidence="8">MK2</strain>
    </source>
</reference>
<keyword evidence="2" id="KW-0479">Metal-binding</keyword>
<evidence type="ECO:0000256" key="6">
    <source>
        <dbReference type="SAM" id="MobiDB-lite"/>
    </source>
</evidence>
<evidence type="ECO:0000313" key="9">
    <source>
        <dbReference type="Proteomes" id="UP000654913"/>
    </source>
</evidence>
<gene>
    <name evidence="8" type="primary">GCS1_1</name>
    <name evidence="8" type="ORF">APUU_20533S</name>
</gene>
<dbReference type="GO" id="GO:0005096">
    <property type="term" value="F:GTPase activator activity"/>
    <property type="evidence" value="ECO:0007669"/>
    <property type="project" value="UniProtKB-KW"/>
</dbReference>
<dbReference type="PANTHER" id="PTHR46395:SF1">
    <property type="entry name" value="ADP-RIBOSYLATION FACTOR GTPASE-ACTIVATING PROTEIN 1"/>
    <property type="match status" value="1"/>
</dbReference>
<sequence>MSRMWEVDPETKAKLHQYSKINGNDRCCDCGAPSPQWASPKFGTFICLNCAGTHRGLGVHISFVRSITMDAFKNSETHRMELGGNNPWKEFFDAHPITQSEGRTFEDSTIKERYEGEVGEEWKERLSARVEGREYVPGQRPPKPVPKSAVDTGSSRSNTPLSNTGPARGSSSSSPALKEGPGGVEGVAASRKARNEEYFAKMGTENATRPDSLRPSEGGKFTGFGGGLPVEDSSKQGGNGAPVLNDFQKDPMAALTKGFGWFTTNVGKSAKTMNDSFIQPTAKSFAESDFAAQARQHATQFGQNIQVGARGAADSFNRFVEGPNDASGGAVRGRAEPERKDFWDDFASLGAQDSHRRTASRSGALGTAAMKPGPGATSSGAASTPAGSGSTPAGTGRASPTPGSRKSQDDGAWDDNW</sequence>
<organism evidence="8 9">
    <name type="scientific">Aspergillus puulaauensis</name>
    <dbReference type="NCBI Taxonomy" id="1220207"/>
    <lineage>
        <taxon>Eukaryota</taxon>
        <taxon>Fungi</taxon>
        <taxon>Dikarya</taxon>
        <taxon>Ascomycota</taxon>
        <taxon>Pezizomycotina</taxon>
        <taxon>Eurotiomycetes</taxon>
        <taxon>Eurotiomycetidae</taxon>
        <taxon>Eurotiales</taxon>
        <taxon>Aspergillaceae</taxon>
        <taxon>Aspergillus</taxon>
    </lineage>
</organism>
<feature type="compositionally biased region" description="Basic and acidic residues" evidence="6">
    <location>
        <begin position="333"/>
        <end position="343"/>
    </location>
</feature>
<protein>
    <submittedName>
        <fullName evidence="8">Zn finger-containing GTPase-activating protein for ADP-ribosylation facto</fullName>
    </submittedName>
</protein>
<dbReference type="EMBL" id="AP024444">
    <property type="protein sequence ID" value="BCS20101.1"/>
    <property type="molecule type" value="Genomic_DNA"/>
</dbReference>
<evidence type="ECO:0000256" key="3">
    <source>
        <dbReference type="ARBA" id="ARBA00022771"/>
    </source>
</evidence>
<dbReference type="GO" id="GO:0030100">
    <property type="term" value="P:regulation of endocytosis"/>
    <property type="evidence" value="ECO:0007669"/>
    <property type="project" value="TreeGrafter"/>
</dbReference>
<dbReference type="PROSITE" id="PS50115">
    <property type="entry name" value="ARFGAP"/>
    <property type="match status" value="1"/>
</dbReference>
<evidence type="ECO:0000256" key="2">
    <source>
        <dbReference type="ARBA" id="ARBA00022723"/>
    </source>
</evidence>
<feature type="compositionally biased region" description="Basic and acidic residues" evidence="6">
    <location>
        <begin position="103"/>
        <end position="121"/>
    </location>
</feature>
<keyword evidence="4" id="KW-0862">Zinc</keyword>
<dbReference type="KEGG" id="apuu:APUU_20533S"/>
<name>A0A7R7XET6_9EURO</name>
<dbReference type="Proteomes" id="UP000654913">
    <property type="component" value="Chromosome 2"/>
</dbReference>
<feature type="region of interest" description="Disordered" evidence="6">
    <location>
        <begin position="316"/>
        <end position="417"/>
    </location>
</feature>
<dbReference type="CDD" id="cd08830">
    <property type="entry name" value="ArfGap_ArfGap1"/>
    <property type="match status" value="1"/>
</dbReference>
<evidence type="ECO:0000256" key="4">
    <source>
        <dbReference type="ARBA" id="ARBA00022833"/>
    </source>
</evidence>
<dbReference type="Pfam" id="PF01412">
    <property type="entry name" value="ArfGap"/>
    <property type="match status" value="1"/>
</dbReference>
<feature type="compositionally biased region" description="Low complexity" evidence="6">
    <location>
        <begin position="372"/>
        <end position="396"/>
    </location>
</feature>
<feature type="domain" description="Arf-GAP" evidence="7">
    <location>
        <begin position="12"/>
        <end position="135"/>
    </location>
</feature>
<dbReference type="PRINTS" id="PR00405">
    <property type="entry name" value="REVINTRACTNG"/>
</dbReference>
<evidence type="ECO:0000313" key="8">
    <source>
        <dbReference type="EMBL" id="BCS20101.1"/>
    </source>
</evidence>
<dbReference type="GO" id="GO:0032012">
    <property type="term" value="P:regulation of ARF protein signal transduction"/>
    <property type="evidence" value="ECO:0007669"/>
    <property type="project" value="TreeGrafter"/>
</dbReference>
<keyword evidence="1" id="KW-0343">GTPase activation</keyword>
<dbReference type="FunFam" id="1.10.220.150:FF:000014">
    <property type="entry name" value="ADP-ribosylation factor GTPase-activating protein"/>
    <property type="match status" value="1"/>
</dbReference>
<feature type="region of interest" description="Disordered" evidence="6">
    <location>
        <begin position="133"/>
        <end position="189"/>
    </location>
</feature>
<dbReference type="RefSeq" id="XP_041552295.1">
    <property type="nucleotide sequence ID" value="XM_041699184.1"/>
</dbReference>
<keyword evidence="3 5" id="KW-0863">Zinc-finger</keyword>
<evidence type="ECO:0000259" key="7">
    <source>
        <dbReference type="PROSITE" id="PS50115"/>
    </source>
</evidence>
<feature type="compositionally biased region" description="Polar residues" evidence="6">
    <location>
        <begin position="151"/>
        <end position="165"/>
    </location>
</feature>
<dbReference type="PANTHER" id="PTHR46395">
    <property type="entry name" value="ADP-RIBOSYLATION FACTOR GTPASE-ACTIVATING PROTEIN 1"/>
    <property type="match status" value="1"/>
</dbReference>
<evidence type="ECO:0000256" key="5">
    <source>
        <dbReference type="PROSITE-ProRule" id="PRU00288"/>
    </source>
</evidence>
<evidence type="ECO:0000256" key="1">
    <source>
        <dbReference type="ARBA" id="ARBA00022468"/>
    </source>
</evidence>
<dbReference type="GO" id="GO:0000139">
    <property type="term" value="C:Golgi membrane"/>
    <property type="evidence" value="ECO:0007669"/>
    <property type="project" value="TreeGrafter"/>
</dbReference>
<dbReference type="GeneID" id="64970106"/>
<accession>A0A7R7XET6</accession>
<proteinExistence type="predicted"/>
<dbReference type="OrthoDB" id="983479at2759"/>
<dbReference type="InterPro" id="IPR001164">
    <property type="entry name" value="ArfGAP_dom"/>
</dbReference>
<dbReference type="InterPro" id="IPR038508">
    <property type="entry name" value="ArfGAP_dom_sf"/>
</dbReference>
<reference evidence="8" key="2">
    <citation type="submission" date="2021-02" db="EMBL/GenBank/DDBJ databases">
        <title>Aspergillus puulaauensis MK2 genome sequence.</title>
        <authorList>
            <person name="Futagami T."/>
            <person name="Mori K."/>
            <person name="Kadooka C."/>
            <person name="Tanaka T."/>
        </authorList>
    </citation>
    <scope>NUCLEOTIDE SEQUENCE</scope>
    <source>
        <strain evidence="8">MK2</strain>
    </source>
</reference>
<dbReference type="AlphaFoldDB" id="A0A7R7XET6"/>
<keyword evidence="9" id="KW-1185">Reference proteome</keyword>
<dbReference type="Gene3D" id="1.10.220.150">
    <property type="entry name" value="Arf GTPase activating protein"/>
    <property type="match status" value="1"/>
</dbReference>
<feature type="region of interest" description="Disordered" evidence="6">
    <location>
        <begin position="102"/>
        <end position="121"/>
    </location>
</feature>